<dbReference type="EMBL" id="LT840184">
    <property type="protein sequence ID" value="SMF84865.1"/>
    <property type="molecule type" value="Genomic_DNA"/>
</dbReference>
<evidence type="ECO:0000313" key="1">
    <source>
        <dbReference type="EMBL" id="SMF84865.1"/>
    </source>
</evidence>
<organism evidence="1 2">
    <name type="scientific">Paenibacillus uliginis N3/975</name>
    <dbReference type="NCBI Taxonomy" id="1313296"/>
    <lineage>
        <taxon>Bacteria</taxon>
        <taxon>Bacillati</taxon>
        <taxon>Bacillota</taxon>
        <taxon>Bacilli</taxon>
        <taxon>Bacillales</taxon>
        <taxon>Paenibacillaceae</taxon>
        <taxon>Paenibacillus</taxon>
    </lineage>
</organism>
<reference evidence="1 2" key="1">
    <citation type="submission" date="2017-04" db="EMBL/GenBank/DDBJ databases">
        <authorList>
            <person name="Afonso C.L."/>
            <person name="Miller P.J."/>
            <person name="Scott M.A."/>
            <person name="Spackman E."/>
            <person name="Goraichik I."/>
            <person name="Dimitrov K.M."/>
            <person name="Suarez D.L."/>
            <person name="Swayne D.E."/>
        </authorList>
    </citation>
    <scope>NUCLEOTIDE SEQUENCE [LARGE SCALE GENOMIC DNA]</scope>
    <source>
        <strain evidence="1 2">N3/975</strain>
    </source>
</reference>
<evidence type="ECO:0000313" key="2">
    <source>
        <dbReference type="Proteomes" id="UP000192940"/>
    </source>
</evidence>
<dbReference type="AlphaFoldDB" id="A0A1X7HFH7"/>
<gene>
    <name evidence="1" type="ORF">SAMN05661091_2720</name>
</gene>
<dbReference type="STRING" id="1313296.SAMN05661091_2720"/>
<sequence length="95" mass="11295">MKNKQISQLTLCDSYNHSQIIPISNARQIFNKIVKVYVSREDIYNSSKTPREFQAYQNIDSETLLIVVSIRSDWWTPWKGIVTEDVYFYREPFAQ</sequence>
<proteinExistence type="predicted"/>
<dbReference type="RefSeq" id="WP_208919684.1">
    <property type="nucleotide sequence ID" value="NZ_LT840184.1"/>
</dbReference>
<keyword evidence="2" id="KW-1185">Reference proteome</keyword>
<protein>
    <submittedName>
        <fullName evidence="1">Uncharacterized protein</fullName>
    </submittedName>
</protein>
<name>A0A1X7HFH7_9BACL</name>
<dbReference type="Proteomes" id="UP000192940">
    <property type="component" value="Chromosome I"/>
</dbReference>
<accession>A0A1X7HFH7</accession>